<dbReference type="SUPFAM" id="SSF52540">
    <property type="entry name" value="P-loop containing nucleoside triphosphate hydrolases"/>
    <property type="match status" value="1"/>
</dbReference>
<evidence type="ECO:0000256" key="2">
    <source>
        <dbReference type="ARBA" id="ARBA00022801"/>
    </source>
</evidence>
<evidence type="ECO:0000256" key="3">
    <source>
        <dbReference type="ARBA" id="ARBA00022806"/>
    </source>
</evidence>
<dbReference type="GO" id="GO:0016787">
    <property type="term" value="F:hydrolase activity"/>
    <property type="evidence" value="ECO:0007669"/>
    <property type="project" value="UniProtKB-KW"/>
</dbReference>
<evidence type="ECO:0000313" key="7">
    <source>
        <dbReference type="Proteomes" id="UP000559256"/>
    </source>
</evidence>
<reference evidence="6 7" key="1">
    <citation type="journal article" date="2020" name="ISME J.">
        <title>Uncovering the hidden diversity of litter-decomposition mechanisms in mushroom-forming fungi.</title>
        <authorList>
            <person name="Floudas D."/>
            <person name="Bentzer J."/>
            <person name="Ahren D."/>
            <person name="Johansson T."/>
            <person name="Persson P."/>
            <person name="Tunlid A."/>
        </authorList>
    </citation>
    <scope>NUCLEOTIDE SEQUENCE [LARGE SCALE GENOMIC DNA]</scope>
    <source>
        <strain evidence="6 7">CBS 291.85</strain>
    </source>
</reference>
<organism evidence="6 7">
    <name type="scientific">Tetrapyrgos nigripes</name>
    <dbReference type="NCBI Taxonomy" id="182062"/>
    <lineage>
        <taxon>Eukaryota</taxon>
        <taxon>Fungi</taxon>
        <taxon>Dikarya</taxon>
        <taxon>Basidiomycota</taxon>
        <taxon>Agaricomycotina</taxon>
        <taxon>Agaricomycetes</taxon>
        <taxon>Agaricomycetidae</taxon>
        <taxon>Agaricales</taxon>
        <taxon>Marasmiineae</taxon>
        <taxon>Marasmiaceae</taxon>
        <taxon>Tetrapyrgos</taxon>
    </lineage>
</organism>
<dbReference type="PROSITE" id="PS50835">
    <property type="entry name" value="IG_LIKE"/>
    <property type="match status" value="1"/>
</dbReference>
<dbReference type="InterPro" id="IPR050474">
    <property type="entry name" value="Hel308_SKI2-like"/>
</dbReference>
<dbReference type="Proteomes" id="UP000559256">
    <property type="component" value="Unassembled WGS sequence"/>
</dbReference>
<dbReference type="InterPro" id="IPR027417">
    <property type="entry name" value="P-loop_NTPase"/>
</dbReference>
<dbReference type="PANTHER" id="PTHR47961">
    <property type="entry name" value="DNA POLYMERASE THETA, PUTATIVE (AFU_ORTHOLOGUE AFUA_1G05260)-RELATED"/>
    <property type="match status" value="1"/>
</dbReference>
<dbReference type="Gene3D" id="1.10.10.10">
    <property type="entry name" value="Winged helix-like DNA-binding domain superfamily/Winged helix DNA-binding domain"/>
    <property type="match status" value="1"/>
</dbReference>
<sequence length="440" mass="49016">MMEALRSDATWILIVAPRKSNALEILSDLQGGAGFANVAVELGTTHNMFHRPQHRTVRIASAALLLQSLNARGPKPLQGLDLVICENLDQLDASYELGVSLLRHSTQYSPTRFVGISNSLNDATDLAAWLDVDQFSYHSFRPTDRGQSLMTMTQTFTVPQSAALFKVMAKPAHMVIQGSSSAIVFVPSRGQTYPVARDLLTRCALEDQSERGYLDSEAIAEAVEYHLVKLQDKSLKDFVSKGVGFFHDGIKRQDRSLMLQLYAEGIIRVMIVSREACWFLPIRADVVVVMGTQYIQPATEREEQRLREYDLTEIVRMQSRAVTHSGAGQFHLFCQAESRDTYARFLNDGLPLESSLPGSKELVSWYQDRRKQRDLLDKQSAVDALSFTFLAQRIVTNPAYYDCQSTSRDKNLSWIADQLAEGDSLPVSLEQATGSAAPGS</sequence>
<dbReference type="GO" id="GO:0005634">
    <property type="term" value="C:nucleus"/>
    <property type="evidence" value="ECO:0007669"/>
    <property type="project" value="TreeGrafter"/>
</dbReference>
<keyword evidence="4" id="KW-0067">ATP-binding</keyword>
<name>A0A8H5GRU2_9AGAR</name>
<dbReference type="OrthoDB" id="5575at2759"/>
<evidence type="ECO:0000256" key="4">
    <source>
        <dbReference type="ARBA" id="ARBA00022840"/>
    </source>
</evidence>
<proteinExistence type="predicted"/>
<dbReference type="GO" id="GO:0004386">
    <property type="term" value="F:helicase activity"/>
    <property type="evidence" value="ECO:0007669"/>
    <property type="project" value="UniProtKB-KW"/>
</dbReference>
<protein>
    <recommendedName>
        <fullName evidence="5">Ig-like domain-containing protein</fullName>
    </recommendedName>
</protein>
<keyword evidence="7" id="KW-1185">Reference proteome</keyword>
<accession>A0A8H5GRU2</accession>
<dbReference type="EMBL" id="JAACJM010000012">
    <property type="protein sequence ID" value="KAF5370024.1"/>
    <property type="molecule type" value="Genomic_DNA"/>
</dbReference>
<gene>
    <name evidence="6" type="ORF">D9758_001166</name>
</gene>
<dbReference type="InterPro" id="IPR007110">
    <property type="entry name" value="Ig-like_dom"/>
</dbReference>
<evidence type="ECO:0000259" key="5">
    <source>
        <dbReference type="PROSITE" id="PS50835"/>
    </source>
</evidence>
<comment type="caution">
    <text evidence="6">The sequence shown here is derived from an EMBL/GenBank/DDBJ whole genome shotgun (WGS) entry which is preliminary data.</text>
</comment>
<dbReference type="GO" id="GO:0005524">
    <property type="term" value="F:ATP binding"/>
    <property type="evidence" value="ECO:0007669"/>
    <property type="project" value="UniProtKB-KW"/>
</dbReference>
<dbReference type="Gene3D" id="3.40.50.300">
    <property type="entry name" value="P-loop containing nucleotide triphosphate hydrolases"/>
    <property type="match status" value="2"/>
</dbReference>
<keyword evidence="3" id="KW-0347">Helicase</keyword>
<evidence type="ECO:0000256" key="1">
    <source>
        <dbReference type="ARBA" id="ARBA00022741"/>
    </source>
</evidence>
<keyword evidence="1" id="KW-0547">Nucleotide-binding</keyword>
<evidence type="ECO:0000313" key="6">
    <source>
        <dbReference type="EMBL" id="KAF5370024.1"/>
    </source>
</evidence>
<feature type="domain" description="Ig-like" evidence="5">
    <location>
        <begin position="312"/>
        <end position="413"/>
    </location>
</feature>
<keyword evidence="2" id="KW-0378">Hydrolase</keyword>
<dbReference type="PANTHER" id="PTHR47961:SF4">
    <property type="entry name" value="ACTIVATING SIGNAL COINTEGRATOR 1 COMPLEX SUBUNIT 3"/>
    <property type="match status" value="1"/>
</dbReference>
<dbReference type="InterPro" id="IPR036388">
    <property type="entry name" value="WH-like_DNA-bd_sf"/>
</dbReference>
<dbReference type="AlphaFoldDB" id="A0A8H5GRU2"/>